<reference evidence="15 16" key="1">
    <citation type="submission" date="2016-10" db="EMBL/GenBank/DDBJ databases">
        <authorList>
            <person name="Cai Z."/>
        </authorList>
    </citation>
    <scope>NUCLEOTIDE SEQUENCE [LARGE SCALE GENOMIC DNA]</scope>
</reference>
<name>A0A383VV43_TETOB</name>
<dbReference type="SMART" id="SM00360">
    <property type="entry name" value="RRM"/>
    <property type="match status" value="1"/>
</dbReference>
<protein>
    <recommendedName>
        <fullName evidence="3">Nuclear cap-binding protein subunit 2</fullName>
    </recommendedName>
    <alternativeName>
        <fullName evidence="11">20 kDa nuclear cap-binding protein</fullName>
    </alternativeName>
    <alternativeName>
        <fullName evidence="10">NCBP 20 kDa subunit</fullName>
    </alternativeName>
</protein>
<evidence type="ECO:0000256" key="6">
    <source>
        <dbReference type="ARBA" id="ARBA00022816"/>
    </source>
</evidence>
<dbReference type="Gene3D" id="3.30.70.330">
    <property type="match status" value="1"/>
</dbReference>
<evidence type="ECO:0000259" key="14">
    <source>
        <dbReference type="PROSITE" id="PS50102"/>
    </source>
</evidence>
<dbReference type="InterPro" id="IPR000504">
    <property type="entry name" value="RRM_dom"/>
</dbReference>
<evidence type="ECO:0000256" key="4">
    <source>
        <dbReference type="ARBA" id="ARBA00022448"/>
    </source>
</evidence>
<dbReference type="GO" id="GO:0045292">
    <property type="term" value="P:mRNA cis splicing, via spliceosome"/>
    <property type="evidence" value="ECO:0007669"/>
    <property type="project" value="InterPro"/>
</dbReference>
<keyword evidence="6" id="KW-0509">mRNA transport</keyword>
<evidence type="ECO:0000313" key="16">
    <source>
        <dbReference type="Proteomes" id="UP000256970"/>
    </source>
</evidence>
<evidence type="ECO:0000256" key="2">
    <source>
        <dbReference type="ARBA" id="ARBA00010725"/>
    </source>
</evidence>
<proteinExistence type="inferred from homology"/>
<feature type="compositionally biased region" description="Acidic residues" evidence="13">
    <location>
        <begin position="273"/>
        <end position="324"/>
    </location>
</feature>
<dbReference type="GO" id="GO:0006401">
    <property type="term" value="P:RNA catabolic process"/>
    <property type="evidence" value="ECO:0007669"/>
    <property type="project" value="UniProtKB-ARBA"/>
</dbReference>
<sequence length="324" mass="36067">MAKLMKMLQPLQSEYVDRRFDGTKDEYFEQLDKSSTLYIGNLSFYTSEDQIYELFSKVGVVQRVIMGLDRNTKTPCGFCFVMYHTREGAQAAVKYLNGTRLDNRQLRVDIDYGFEEGRQFGRGRSGGQVRDEFRTDFDAERGGYGRVVAQQIAASQLTMWQEVQAGAGMGAAALLGAPGAAVFFNQQQRGARQRQQQGVVAQNADAQQQQEEEQEEQVVLNPKLRGRGAEQEEEEDWEQQQAARRKRARLQEAAGEGDAAAAAVGDQQQQQQQEEEEDGGEGAAEVGDEAGEQEGDDDGEGDEAALADEEEEEEEEQADDMGED</sequence>
<evidence type="ECO:0000256" key="7">
    <source>
        <dbReference type="ARBA" id="ARBA00022884"/>
    </source>
</evidence>
<keyword evidence="4" id="KW-0813">Transport</keyword>
<keyword evidence="5" id="KW-0507">mRNA processing</keyword>
<dbReference type="STRING" id="3088.A0A383VV43"/>
<dbReference type="EMBL" id="FNXT01000870">
    <property type="protein sequence ID" value="SZX68652.1"/>
    <property type="molecule type" value="Genomic_DNA"/>
</dbReference>
<dbReference type="Proteomes" id="UP000256970">
    <property type="component" value="Unassembled WGS sequence"/>
</dbReference>
<dbReference type="GO" id="GO:0051028">
    <property type="term" value="P:mRNA transport"/>
    <property type="evidence" value="ECO:0007669"/>
    <property type="project" value="UniProtKB-KW"/>
</dbReference>
<dbReference type="AlphaFoldDB" id="A0A383VV43"/>
<dbReference type="InterPro" id="IPR034148">
    <property type="entry name" value="NCBP2_RRM"/>
</dbReference>
<evidence type="ECO:0000256" key="8">
    <source>
        <dbReference type="ARBA" id="ARBA00023187"/>
    </source>
</evidence>
<keyword evidence="8" id="KW-0508">mRNA splicing</keyword>
<dbReference type="CDD" id="cd12240">
    <property type="entry name" value="RRM_NCBP2"/>
    <property type="match status" value="1"/>
</dbReference>
<feature type="domain" description="RRM" evidence="14">
    <location>
        <begin position="35"/>
        <end position="113"/>
    </location>
</feature>
<evidence type="ECO:0000313" key="15">
    <source>
        <dbReference type="EMBL" id="SZX68652.1"/>
    </source>
</evidence>
<evidence type="ECO:0000256" key="11">
    <source>
        <dbReference type="ARBA" id="ARBA00032996"/>
    </source>
</evidence>
<feature type="region of interest" description="Disordered" evidence="13">
    <location>
        <begin position="194"/>
        <end position="324"/>
    </location>
</feature>
<evidence type="ECO:0000256" key="9">
    <source>
        <dbReference type="ARBA" id="ARBA00023242"/>
    </source>
</evidence>
<comment type="similarity">
    <text evidence="2">Belongs to the RRM NCBP2 family.</text>
</comment>
<dbReference type="PANTHER" id="PTHR18847">
    <property type="entry name" value="20 KD NUCLEAR CAP BINDING PROTEIN"/>
    <property type="match status" value="1"/>
</dbReference>
<gene>
    <name evidence="15" type="ORF">BQ4739_LOCUS8987</name>
</gene>
<dbReference type="Pfam" id="PF00076">
    <property type="entry name" value="RRM_1"/>
    <property type="match status" value="1"/>
</dbReference>
<dbReference type="InterPro" id="IPR035979">
    <property type="entry name" value="RBD_domain_sf"/>
</dbReference>
<evidence type="ECO:0000256" key="12">
    <source>
        <dbReference type="PROSITE-ProRule" id="PRU00176"/>
    </source>
</evidence>
<accession>A0A383VV43</accession>
<dbReference type="PANTHER" id="PTHR18847:SF0">
    <property type="entry name" value="NUCLEAR CAP-BINDING PROTEIN SUBUNIT 2"/>
    <property type="match status" value="1"/>
</dbReference>
<evidence type="ECO:0000256" key="3">
    <source>
        <dbReference type="ARBA" id="ARBA00019878"/>
    </source>
</evidence>
<dbReference type="GO" id="GO:0000339">
    <property type="term" value="F:RNA cap binding"/>
    <property type="evidence" value="ECO:0007669"/>
    <property type="project" value="InterPro"/>
</dbReference>
<feature type="compositionally biased region" description="Low complexity" evidence="13">
    <location>
        <begin position="251"/>
        <end position="272"/>
    </location>
</feature>
<feature type="compositionally biased region" description="Low complexity" evidence="13">
    <location>
        <begin position="194"/>
        <end position="209"/>
    </location>
</feature>
<dbReference type="InterPro" id="IPR012677">
    <property type="entry name" value="Nucleotide-bd_a/b_plait_sf"/>
</dbReference>
<evidence type="ECO:0000256" key="10">
    <source>
        <dbReference type="ARBA" id="ARBA00032288"/>
    </source>
</evidence>
<dbReference type="PROSITE" id="PS50102">
    <property type="entry name" value="RRM"/>
    <property type="match status" value="1"/>
</dbReference>
<keyword evidence="9" id="KW-0539">Nucleus</keyword>
<dbReference type="FunFam" id="3.30.70.330:FF:000538">
    <property type="entry name" value="Nuclear cap-binding protein subunit 2"/>
    <property type="match status" value="1"/>
</dbReference>
<evidence type="ECO:0000256" key="1">
    <source>
        <dbReference type="ARBA" id="ARBA00004123"/>
    </source>
</evidence>
<dbReference type="GO" id="GO:0005634">
    <property type="term" value="C:nucleus"/>
    <property type="evidence" value="ECO:0007669"/>
    <property type="project" value="UniProtKB-SubCell"/>
</dbReference>
<dbReference type="SUPFAM" id="SSF54928">
    <property type="entry name" value="RNA-binding domain, RBD"/>
    <property type="match status" value="1"/>
</dbReference>
<keyword evidence="16" id="KW-1185">Reference proteome</keyword>
<keyword evidence="7 12" id="KW-0694">RNA-binding</keyword>
<evidence type="ECO:0000256" key="5">
    <source>
        <dbReference type="ARBA" id="ARBA00022664"/>
    </source>
</evidence>
<comment type="subcellular location">
    <subcellularLocation>
        <location evidence="1">Nucleus</location>
    </subcellularLocation>
</comment>
<dbReference type="GO" id="GO:0005846">
    <property type="term" value="C:nuclear cap binding complex"/>
    <property type="evidence" value="ECO:0007669"/>
    <property type="project" value="InterPro"/>
</dbReference>
<organism evidence="15 16">
    <name type="scientific">Tetradesmus obliquus</name>
    <name type="common">Green alga</name>
    <name type="synonym">Acutodesmus obliquus</name>
    <dbReference type="NCBI Taxonomy" id="3088"/>
    <lineage>
        <taxon>Eukaryota</taxon>
        <taxon>Viridiplantae</taxon>
        <taxon>Chlorophyta</taxon>
        <taxon>core chlorophytes</taxon>
        <taxon>Chlorophyceae</taxon>
        <taxon>CS clade</taxon>
        <taxon>Sphaeropleales</taxon>
        <taxon>Scenedesmaceae</taxon>
        <taxon>Tetradesmus</taxon>
    </lineage>
</organism>
<evidence type="ECO:0000256" key="13">
    <source>
        <dbReference type="SAM" id="MobiDB-lite"/>
    </source>
</evidence>
<dbReference type="InterPro" id="IPR027157">
    <property type="entry name" value="NCBP2"/>
</dbReference>